<dbReference type="CDD" id="cd05387">
    <property type="entry name" value="BY-kinase"/>
    <property type="match status" value="1"/>
</dbReference>
<keyword evidence="5" id="KW-0418">Kinase</keyword>
<evidence type="ECO:0000256" key="1">
    <source>
        <dbReference type="ARBA" id="ARBA00022741"/>
    </source>
</evidence>
<dbReference type="OrthoDB" id="9775724at2"/>
<accession>A0A0L6CQL9</accession>
<dbReference type="GO" id="GO:0051782">
    <property type="term" value="P:negative regulation of cell division"/>
    <property type="evidence" value="ECO:0007669"/>
    <property type="project" value="TreeGrafter"/>
</dbReference>
<dbReference type="AlphaFoldDB" id="A0A0L6CQL9"/>
<dbReference type="EMBL" id="LGVV01000072">
    <property type="protein sequence ID" value="KNX40069.1"/>
    <property type="molecule type" value="Genomic_DNA"/>
</dbReference>
<evidence type="ECO:0000313" key="5">
    <source>
        <dbReference type="EMBL" id="KNX40069.1"/>
    </source>
</evidence>
<keyword evidence="2" id="KW-0067">ATP-binding</keyword>
<organism evidence="5 6">
    <name type="scientific">Roseovarius tolerans</name>
    <dbReference type="NCBI Taxonomy" id="74031"/>
    <lineage>
        <taxon>Bacteria</taxon>
        <taxon>Pseudomonadati</taxon>
        <taxon>Pseudomonadota</taxon>
        <taxon>Alphaproteobacteria</taxon>
        <taxon>Rhodobacterales</taxon>
        <taxon>Roseobacteraceae</taxon>
        <taxon>Roseovarius</taxon>
    </lineage>
</organism>
<dbReference type="InterPro" id="IPR005702">
    <property type="entry name" value="Wzc-like_C"/>
</dbReference>
<dbReference type="Gene3D" id="3.40.50.300">
    <property type="entry name" value="P-loop containing nucleotide triphosphate hydrolases"/>
    <property type="match status" value="1"/>
</dbReference>
<keyword evidence="6" id="KW-1185">Reference proteome</keyword>
<evidence type="ECO:0000256" key="2">
    <source>
        <dbReference type="ARBA" id="ARBA00022840"/>
    </source>
</evidence>
<evidence type="ECO:0000259" key="4">
    <source>
        <dbReference type="Pfam" id="PF01656"/>
    </source>
</evidence>
<dbReference type="SUPFAM" id="SSF52540">
    <property type="entry name" value="P-loop containing nucleoside triphosphate hydrolases"/>
    <property type="match status" value="1"/>
</dbReference>
<sequence length="270" mass="29856">MERIQEALAKARAQRQQGSTTRTQHAATPGPSQPVEESWAALAPFKLNRAALKRNRVVASEPGRDAAPYDLLRTKIIHQAQTNGWRRVAIVSPDMGAGKSTTLANLAFSFERQRDMRVMCIDLDLRRPALHKVLAQKPDHSMAELLDGHLRFSEHGLRLGERVGFGLNNGPASNPSELLLSRAAREALDGIEQDYSPDLTFFDISPLNASDDNIAFLQNVDCAVIIAAAESTPMSRIDQAERQVAELTNVMGIVLNKCRYVSDAEGYDYY</sequence>
<dbReference type="PATRIC" id="fig|74031.6.peg.3479"/>
<dbReference type="Proteomes" id="UP000037046">
    <property type="component" value="Unassembled WGS sequence"/>
</dbReference>
<dbReference type="InterPro" id="IPR002586">
    <property type="entry name" value="CobQ/CobB/MinD/ParA_Nub-bd_dom"/>
</dbReference>
<dbReference type="GO" id="GO:0004715">
    <property type="term" value="F:non-membrane spanning protein tyrosine kinase activity"/>
    <property type="evidence" value="ECO:0007669"/>
    <property type="project" value="UniProtKB-EC"/>
</dbReference>
<name>A0A0L6CQL9_9RHOB</name>
<dbReference type="InterPro" id="IPR027417">
    <property type="entry name" value="P-loop_NTPase"/>
</dbReference>
<dbReference type="InterPro" id="IPR050625">
    <property type="entry name" value="ParA/MinD_ATPase"/>
</dbReference>
<gene>
    <name evidence="5" type="primary">ywqD_2</name>
    <name evidence="5" type="ORF">ROTO_34000</name>
</gene>
<feature type="region of interest" description="Disordered" evidence="3">
    <location>
        <begin position="1"/>
        <end position="36"/>
    </location>
</feature>
<dbReference type="Pfam" id="PF01656">
    <property type="entry name" value="CbiA"/>
    <property type="match status" value="1"/>
</dbReference>
<dbReference type="PANTHER" id="PTHR43384">
    <property type="entry name" value="SEPTUM SITE-DETERMINING PROTEIN MIND HOMOLOG, CHLOROPLASTIC-RELATED"/>
    <property type="match status" value="1"/>
</dbReference>
<proteinExistence type="predicted"/>
<dbReference type="EC" id="2.7.10.2" evidence="5"/>
<keyword evidence="1" id="KW-0547">Nucleotide-binding</keyword>
<dbReference type="GO" id="GO:0005524">
    <property type="term" value="F:ATP binding"/>
    <property type="evidence" value="ECO:0007669"/>
    <property type="project" value="UniProtKB-KW"/>
</dbReference>
<feature type="compositionally biased region" description="Polar residues" evidence="3">
    <location>
        <begin position="14"/>
        <end position="26"/>
    </location>
</feature>
<dbReference type="GO" id="GO:0005829">
    <property type="term" value="C:cytosol"/>
    <property type="evidence" value="ECO:0007669"/>
    <property type="project" value="TreeGrafter"/>
</dbReference>
<dbReference type="GO" id="GO:0016887">
    <property type="term" value="F:ATP hydrolysis activity"/>
    <property type="evidence" value="ECO:0007669"/>
    <property type="project" value="TreeGrafter"/>
</dbReference>
<protein>
    <submittedName>
        <fullName evidence="5">Tyrosine-protein kinase YwqD</fullName>
        <ecNumber evidence="5">2.7.10.2</ecNumber>
    </submittedName>
</protein>
<dbReference type="PANTHER" id="PTHR43384:SF6">
    <property type="entry name" value="SEPTUM SITE-DETERMINING PROTEIN MIND HOMOLOG, CHLOROPLASTIC"/>
    <property type="match status" value="1"/>
</dbReference>
<evidence type="ECO:0000256" key="3">
    <source>
        <dbReference type="SAM" id="MobiDB-lite"/>
    </source>
</evidence>
<keyword evidence="5" id="KW-0808">Transferase</keyword>
<dbReference type="GO" id="GO:0009898">
    <property type="term" value="C:cytoplasmic side of plasma membrane"/>
    <property type="evidence" value="ECO:0007669"/>
    <property type="project" value="TreeGrafter"/>
</dbReference>
<feature type="domain" description="CobQ/CobB/MinD/ParA nucleotide binding" evidence="4">
    <location>
        <begin position="88"/>
        <end position="259"/>
    </location>
</feature>
<dbReference type="RefSeq" id="WP_050664233.1">
    <property type="nucleotide sequence ID" value="NZ_CP118494.1"/>
</dbReference>
<evidence type="ECO:0000313" key="6">
    <source>
        <dbReference type="Proteomes" id="UP000037046"/>
    </source>
</evidence>
<reference evidence="6" key="1">
    <citation type="submission" date="2015-07" db="EMBL/GenBank/DDBJ databases">
        <title>Draft Genome Sequence of Roseovarius tolerans EL-164, a producer of N-Acylated Alanine Methyl Esters (NAMEs).</title>
        <authorList>
            <person name="Voget S."/>
            <person name="Bruns H."/>
            <person name="Wagner-Doebler I."/>
            <person name="Schulz S."/>
            <person name="Daniel R."/>
        </authorList>
    </citation>
    <scope>NUCLEOTIDE SEQUENCE [LARGE SCALE GENOMIC DNA]</scope>
    <source>
        <strain evidence="6">EL-164</strain>
    </source>
</reference>
<comment type="caution">
    <text evidence="5">The sequence shown here is derived from an EMBL/GenBank/DDBJ whole genome shotgun (WGS) entry which is preliminary data.</text>
</comment>